<dbReference type="NCBIfam" id="TIGR03570">
    <property type="entry name" value="NeuD_NnaD"/>
    <property type="match status" value="1"/>
</dbReference>
<dbReference type="GO" id="GO:0016746">
    <property type="term" value="F:acyltransferase activity"/>
    <property type="evidence" value="ECO:0007669"/>
    <property type="project" value="UniProtKB-KW"/>
</dbReference>
<dbReference type="Pfam" id="PF00132">
    <property type="entry name" value="Hexapep"/>
    <property type="match status" value="1"/>
</dbReference>
<comment type="caution">
    <text evidence="8">The sequence shown here is derived from an EMBL/GenBank/DDBJ whole genome shotgun (WGS) entry which is preliminary data.</text>
</comment>
<organism evidence="8 9">
    <name type="scientific">Mongoliitalea lutea</name>
    <dbReference type="NCBI Taxonomy" id="849756"/>
    <lineage>
        <taxon>Bacteria</taxon>
        <taxon>Pseudomonadati</taxon>
        <taxon>Bacteroidota</taxon>
        <taxon>Cytophagia</taxon>
        <taxon>Cytophagales</taxon>
        <taxon>Cyclobacteriaceae</taxon>
        <taxon>Mongoliitalea</taxon>
    </lineage>
</organism>
<evidence type="ECO:0000256" key="5">
    <source>
        <dbReference type="PIRSR" id="PIRSR620019-1"/>
    </source>
</evidence>
<dbReference type="Pfam" id="PF17836">
    <property type="entry name" value="PglD_N"/>
    <property type="match status" value="1"/>
</dbReference>
<feature type="binding site" evidence="6">
    <location>
        <position position="137"/>
    </location>
    <ligand>
        <name>acetyl-CoA</name>
        <dbReference type="ChEBI" id="CHEBI:57288"/>
    </ligand>
</feature>
<accession>A0A8J3G4N8</accession>
<dbReference type="CDD" id="cd03360">
    <property type="entry name" value="LbH_AT_putative"/>
    <property type="match status" value="1"/>
</dbReference>
<reference evidence="8" key="2">
    <citation type="submission" date="2020-09" db="EMBL/GenBank/DDBJ databases">
        <authorList>
            <person name="Sun Q."/>
            <person name="Kim S."/>
        </authorList>
    </citation>
    <scope>NUCLEOTIDE SEQUENCE</scope>
    <source>
        <strain evidence="8">KCTC 23224</strain>
    </source>
</reference>
<dbReference type="AlphaFoldDB" id="A0A8J3G4N8"/>
<dbReference type="PROSITE" id="PS00101">
    <property type="entry name" value="HEXAPEP_TRANSFERASES"/>
    <property type="match status" value="1"/>
</dbReference>
<dbReference type="Gene3D" id="3.40.50.20">
    <property type="match status" value="1"/>
</dbReference>
<keyword evidence="9" id="KW-1185">Reference proteome</keyword>
<dbReference type="InterPro" id="IPR041561">
    <property type="entry name" value="PglD_N"/>
</dbReference>
<gene>
    <name evidence="8" type="ORF">GCM10008106_10050</name>
</gene>
<evidence type="ECO:0000256" key="2">
    <source>
        <dbReference type="ARBA" id="ARBA00022679"/>
    </source>
</evidence>
<dbReference type="InterPro" id="IPR001451">
    <property type="entry name" value="Hexapep"/>
</dbReference>
<comment type="similarity">
    <text evidence="1">Belongs to the transferase hexapeptide repeat family.</text>
</comment>
<keyword evidence="3" id="KW-0677">Repeat</keyword>
<dbReference type="RefSeq" id="WP_189579383.1">
    <property type="nucleotide sequence ID" value="NZ_BMYF01000005.1"/>
</dbReference>
<feature type="active site" description="Proton acceptor" evidence="5">
    <location>
        <position position="128"/>
    </location>
</feature>
<feature type="domain" description="PglD N-terminal" evidence="7">
    <location>
        <begin position="4"/>
        <end position="76"/>
    </location>
</feature>
<evidence type="ECO:0000256" key="3">
    <source>
        <dbReference type="ARBA" id="ARBA00022737"/>
    </source>
</evidence>
<proteinExistence type="inferred from homology"/>
<dbReference type="EMBL" id="BMYF01000005">
    <property type="protein sequence ID" value="GHB31321.1"/>
    <property type="molecule type" value="Genomic_DNA"/>
</dbReference>
<dbReference type="Proteomes" id="UP000642809">
    <property type="component" value="Unassembled WGS sequence"/>
</dbReference>
<evidence type="ECO:0000313" key="9">
    <source>
        <dbReference type="Proteomes" id="UP000642809"/>
    </source>
</evidence>
<dbReference type="PANTHER" id="PTHR43300">
    <property type="entry name" value="ACETYLTRANSFERASE"/>
    <property type="match status" value="1"/>
</dbReference>
<keyword evidence="4" id="KW-0012">Acyltransferase</keyword>
<dbReference type="InterPro" id="IPR018357">
    <property type="entry name" value="Hexapep_transf_CS"/>
</dbReference>
<dbReference type="InterPro" id="IPR011004">
    <property type="entry name" value="Trimer_LpxA-like_sf"/>
</dbReference>
<dbReference type="Gene3D" id="2.160.10.10">
    <property type="entry name" value="Hexapeptide repeat proteins"/>
    <property type="match status" value="1"/>
</dbReference>
<keyword evidence="2" id="KW-0808">Transferase</keyword>
<dbReference type="PANTHER" id="PTHR43300:SF7">
    <property type="entry name" value="UDP-N-ACETYLBACILLOSAMINE N-ACETYLTRANSFERASE"/>
    <property type="match status" value="1"/>
</dbReference>
<evidence type="ECO:0000259" key="7">
    <source>
        <dbReference type="Pfam" id="PF17836"/>
    </source>
</evidence>
<evidence type="ECO:0000256" key="1">
    <source>
        <dbReference type="ARBA" id="ARBA00007274"/>
    </source>
</evidence>
<feature type="binding site" evidence="6">
    <location>
        <position position="64"/>
    </location>
    <ligand>
        <name>substrate</name>
    </ligand>
</feature>
<evidence type="ECO:0000256" key="6">
    <source>
        <dbReference type="PIRSR" id="PIRSR620019-2"/>
    </source>
</evidence>
<feature type="site" description="Increases basicity of active site His" evidence="5">
    <location>
        <position position="129"/>
    </location>
</feature>
<evidence type="ECO:0000256" key="4">
    <source>
        <dbReference type="ARBA" id="ARBA00023315"/>
    </source>
</evidence>
<reference evidence="8" key="1">
    <citation type="journal article" date="2014" name="Int. J. Syst. Evol. Microbiol.">
        <title>Complete genome sequence of Corynebacterium casei LMG S-19264T (=DSM 44701T), isolated from a smear-ripened cheese.</title>
        <authorList>
            <consortium name="US DOE Joint Genome Institute (JGI-PGF)"/>
            <person name="Walter F."/>
            <person name="Albersmeier A."/>
            <person name="Kalinowski J."/>
            <person name="Ruckert C."/>
        </authorList>
    </citation>
    <scope>NUCLEOTIDE SEQUENCE</scope>
    <source>
        <strain evidence="8">KCTC 23224</strain>
    </source>
</reference>
<evidence type="ECO:0000313" key="8">
    <source>
        <dbReference type="EMBL" id="GHB31321.1"/>
    </source>
</evidence>
<sequence>MKKQVIIVGASGHGKVVYSVCLDLGLEVIGFYDQNEQILDFCSLPVFHREDTLPPENYYMIGIGNNRHRENLANRLQRQFISCIHPSAVVHKSVDVGEGTIIMHNATIQIDSYIGKHVIVNTSCSIDHDCRLEDFSHISPNATLAGNVSVGKGSWIGAGATILQGVKIGEYVKVGAGAVILNDIPDHAVVVGVPGKIIKFEK</sequence>
<feature type="binding site" evidence="6">
    <location>
        <begin position="11"/>
        <end position="13"/>
    </location>
    <ligand>
        <name>substrate</name>
    </ligand>
</feature>
<protein>
    <submittedName>
        <fullName evidence="8">Acetyltransferase</fullName>
    </submittedName>
</protein>
<dbReference type="SUPFAM" id="SSF51161">
    <property type="entry name" value="Trimeric LpxA-like enzymes"/>
    <property type="match status" value="1"/>
</dbReference>
<name>A0A8J3G4N8_9BACT</name>
<dbReference type="InterPro" id="IPR050179">
    <property type="entry name" value="Trans_hexapeptide_repeat"/>
</dbReference>
<dbReference type="InterPro" id="IPR020019">
    <property type="entry name" value="AcTrfase_PglD-like"/>
</dbReference>